<dbReference type="EMBL" id="KV426295">
    <property type="protein sequence ID" value="KZV82974.1"/>
    <property type="molecule type" value="Genomic_DNA"/>
</dbReference>
<dbReference type="InParanoid" id="A0A165CRP2"/>
<feature type="signal peptide" evidence="1">
    <location>
        <begin position="1"/>
        <end position="21"/>
    </location>
</feature>
<dbReference type="Proteomes" id="UP000077266">
    <property type="component" value="Unassembled WGS sequence"/>
</dbReference>
<organism evidence="2 3">
    <name type="scientific">Exidia glandulosa HHB12029</name>
    <dbReference type="NCBI Taxonomy" id="1314781"/>
    <lineage>
        <taxon>Eukaryota</taxon>
        <taxon>Fungi</taxon>
        <taxon>Dikarya</taxon>
        <taxon>Basidiomycota</taxon>
        <taxon>Agaricomycotina</taxon>
        <taxon>Agaricomycetes</taxon>
        <taxon>Auriculariales</taxon>
        <taxon>Exidiaceae</taxon>
        <taxon>Exidia</taxon>
    </lineage>
</organism>
<evidence type="ECO:0000256" key="1">
    <source>
        <dbReference type="SAM" id="SignalP"/>
    </source>
</evidence>
<reference evidence="2 3" key="1">
    <citation type="journal article" date="2016" name="Mol. Biol. Evol.">
        <title>Comparative Genomics of Early-Diverging Mushroom-Forming Fungi Provides Insights into the Origins of Lignocellulose Decay Capabilities.</title>
        <authorList>
            <person name="Nagy L.G."/>
            <person name="Riley R."/>
            <person name="Tritt A."/>
            <person name="Adam C."/>
            <person name="Daum C."/>
            <person name="Floudas D."/>
            <person name="Sun H."/>
            <person name="Yadav J.S."/>
            <person name="Pangilinan J."/>
            <person name="Larsson K.H."/>
            <person name="Matsuura K."/>
            <person name="Barry K."/>
            <person name="Labutti K."/>
            <person name="Kuo R."/>
            <person name="Ohm R.A."/>
            <person name="Bhattacharya S.S."/>
            <person name="Shirouzu T."/>
            <person name="Yoshinaga Y."/>
            <person name="Martin F.M."/>
            <person name="Grigoriev I.V."/>
            <person name="Hibbett D.S."/>
        </authorList>
    </citation>
    <scope>NUCLEOTIDE SEQUENCE [LARGE SCALE GENOMIC DNA]</scope>
    <source>
        <strain evidence="2 3">HHB12029</strain>
    </source>
</reference>
<proteinExistence type="predicted"/>
<gene>
    <name evidence="2" type="ORF">EXIGLDRAFT_843312</name>
</gene>
<sequence length="647" mass="70771">MLARQTVSRLLALIRANATAAFSVRYDDRCSRRSILERFPPNALSSILRYSPLQGRIAASQTCTVVRDFALNTPCLWTRVHVGSCSLSLYSGGELTRGRAHTWNSLSGALEVLSRGRGAETLTGVFVSFAAPCLKTPSSIIRLQHVLREGTIVKFVPYDSFTMRISSPENGRIIYAERMSSMSDFDWISVAAEIFCSPAPGLQILEISVPRDPWWSRTTGDRRPLVMPEDTLVGECGQLRVCRLSGILLGHTPAFSSLTTFNYQPIPNVLSLLGITEILTQMPTLQTLGLCGRLAFEQASASVAPMPAQTALRHRCLRRIALALATYDAHVADGVLSVIAFLTTVCTRADLAIIVDFQSLGDGPYGFCPAIPSLSSLHFAVPRPLEMELGHRTTLLRGADVTVLANPIVRSSSGLPIPNIGIRLFDLSTLVRMTVGEMHWEELVALSPTLPQLKLLCITLASCSIIGGICECPSVFTSVSSSSSERALDCPALETLRISFEPHNAFGNGNRCYLESLHDADSGDSVTPPYRCAYRNRGSLSLAEIYSLIHGSIRLSAPLRELVLFGVHALIDIDPVPAYLSIRKITEVLLVREEVAYEVQRSNALWSQRQNSLFWAPSDVFDPLHPSTFAAEDEMFDHIGPLPSSSL</sequence>
<protein>
    <recommendedName>
        <fullName evidence="4">F-box domain-containing protein</fullName>
    </recommendedName>
</protein>
<evidence type="ECO:0008006" key="4">
    <source>
        <dbReference type="Google" id="ProtNLM"/>
    </source>
</evidence>
<name>A0A165CRP2_EXIGL</name>
<keyword evidence="3" id="KW-1185">Reference proteome</keyword>
<accession>A0A165CRP2</accession>
<dbReference type="AlphaFoldDB" id="A0A165CRP2"/>
<feature type="chain" id="PRO_5007856134" description="F-box domain-containing protein" evidence="1">
    <location>
        <begin position="22"/>
        <end position="647"/>
    </location>
</feature>
<evidence type="ECO:0000313" key="2">
    <source>
        <dbReference type="EMBL" id="KZV82974.1"/>
    </source>
</evidence>
<evidence type="ECO:0000313" key="3">
    <source>
        <dbReference type="Proteomes" id="UP000077266"/>
    </source>
</evidence>
<keyword evidence="1" id="KW-0732">Signal</keyword>